<proteinExistence type="predicted"/>
<comment type="caution">
    <text evidence="1">The sequence shown here is derived from an EMBL/GenBank/DDBJ whole genome shotgun (WGS) entry which is preliminary data.</text>
</comment>
<protein>
    <submittedName>
        <fullName evidence="1">Uncharacterized protein</fullName>
    </submittedName>
</protein>
<name>A0A225W7B6_9STRA</name>
<feature type="non-terminal residue" evidence="1">
    <location>
        <position position="1"/>
    </location>
</feature>
<dbReference type="EMBL" id="NBNE01001567">
    <property type="protein sequence ID" value="OWZ13482.1"/>
    <property type="molecule type" value="Genomic_DNA"/>
</dbReference>
<dbReference type="Proteomes" id="UP000198211">
    <property type="component" value="Unassembled WGS sequence"/>
</dbReference>
<organism evidence="1 2">
    <name type="scientific">Phytophthora megakarya</name>
    <dbReference type="NCBI Taxonomy" id="4795"/>
    <lineage>
        <taxon>Eukaryota</taxon>
        <taxon>Sar</taxon>
        <taxon>Stramenopiles</taxon>
        <taxon>Oomycota</taxon>
        <taxon>Peronosporomycetes</taxon>
        <taxon>Peronosporales</taxon>
        <taxon>Peronosporaceae</taxon>
        <taxon>Phytophthora</taxon>
    </lineage>
</organism>
<evidence type="ECO:0000313" key="2">
    <source>
        <dbReference type="Proteomes" id="UP000198211"/>
    </source>
</evidence>
<dbReference type="AlphaFoldDB" id="A0A225W7B6"/>
<accession>A0A225W7B6</accession>
<keyword evidence="2" id="KW-1185">Reference proteome</keyword>
<reference evidence="2" key="1">
    <citation type="submission" date="2017-03" db="EMBL/GenBank/DDBJ databases">
        <title>Phytopthora megakarya and P. palmivora, two closely related causual agents of cacao black pod achieved similar genome size and gene model numbers by different mechanisms.</title>
        <authorList>
            <person name="Ali S."/>
            <person name="Shao J."/>
            <person name="Larry D.J."/>
            <person name="Kronmiller B."/>
            <person name="Shen D."/>
            <person name="Strem M.D."/>
            <person name="Melnick R.L."/>
            <person name="Guiltinan M.J."/>
            <person name="Tyler B.M."/>
            <person name="Meinhardt L.W."/>
            <person name="Bailey B.A."/>
        </authorList>
    </citation>
    <scope>NUCLEOTIDE SEQUENCE [LARGE SCALE GENOMIC DNA]</scope>
    <source>
        <strain evidence="2">zdho120</strain>
    </source>
</reference>
<gene>
    <name evidence="1" type="ORF">PHMEG_00013178</name>
</gene>
<sequence>SNQQFANQRLVDAMKSCCTSTKLSDEAVVTLDFKMKRDHLYYQEKIVEHYANGEHLAWSICSLLGIL</sequence>
<evidence type="ECO:0000313" key="1">
    <source>
        <dbReference type="EMBL" id="OWZ13482.1"/>
    </source>
</evidence>